<proteinExistence type="inferred from homology"/>
<protein>
    <recommendedName>
        <fullName evidence="8">Major royal jelly protein</fullName>
    </recommendedName>
</protein>
<sequence>MKKLFLIVLNAFYTLCRAQTETIEWLGGNFEISNQEVKNNLIFKGCFVSKNAIATRAQIYKDDIFVALPRYKPGVPATLAKLAFKSQDMETVLIPYPDLGSQEEGTNGCLQNVVDIFVDPHGILWALDVGVVNTMEDPVRMSPPKVIGFQLDTGMKLKTIDLSGLVVQGSRLQYLFVDYGKDGKPFVYILDAATRSILVYDVSSDKAYRLMLPKAMTKSRKDVLYGALLRKSNGDNILIFTYLSGQRIFSVRTESIRAGAPGGQITDLGVKNGKIVLLGTDGGAVAFYRHEGKPEIYRWNADNCTTLFPGGELVYTSPSCYLATQVLPDSVGGLMRVLESNFPDFIKGHVGCGVSQRIAPMISYV</sequence>
<dbReference type="InterPro" id="IPR011042">
    <property type="entry name" value="6-blade_b-propeller_TolB-like"/>
</dbReference>
<dbReference type="Proteomes" id="UP001566132">
    <property type="component" value="Unassembled WGS sequence"/>
</dbReference>
<dbReference type="Pfam" id="PF03022">
    <property type="entry name" value="MRJP"/>
    <property type="match status" value="1"/>
</dbReference>
<evidence type="ECO:0000256" key="3">
    <source>
        <dbReference type="ARBA" id="ARBA00022525"/>
    </source>
</evidence>
<keyword evidence="3" id="KW-0964">Secreted</keyword>
<comment type="subcellular location">
    <subcellularLocation>
        <location evidence="1">Secreted</location>
    </subcellularLocation>
</comment>
<evidence type="ECO:0000256" key="1">
    <source>
        <dbReference type="ARBA" id="ARBA00004613"/>
    </source>
</evidence>
<name>A0ABD1ENW6_HYPHA</name>
<feature type="chain" id="PRO_5044841773" description="Major royal jelly protein" evidence="5">
    <location>
        <begin position="19"/>
        <end position="365"/>
    </location>
</feature>
<keyword evidence="7" id="KW-1185">Reference proteome</keyword>
<dbReference type="GO" id="GO:0005576">
    <property type="term" value="C:extracellular region"/>
    <property type="evidence" value="ECO:0007669"/>
    <property type="project" value="UniProtKB-SubCell"/>
</dbReference>
<dbReference type="SUPFAM" id="SSF101898">
    <property type="entry name" value="NHL repeat"/>
    <property type="match status" value="1"/>
</dbReference>
<gene>
    <name evidence="6" type="ORF">ABEB36_009039</name>
</gene>
<feature type="signal peptide" evidence="5">
    <location>
        <begin position="1"/>
        <end position="18"/>
    </location>
</feature>
<dbReference type="InterPro" id="IPR017996">
    <property type="entry name" value="MRJP/yellow-related"/>
</dbReference>
<evidence type="ECO:0000256" key="2">
    <source>
        <dbReference type="ARBA" id="ARBA00009127"/>
    </source>
</evidence>
<dbReference type="Gene3D" id="2.120.10.30">
    <property type="entry name" value="TolB, C-terminal domain"/>
    <property type="match status" value="1"/>
</dbReference>
<evidence type="ECO:0008006" key="8">
    <source>
        <dbReference type="Google" id="ProtNLM"/>
    </source>
</evidence>
<dbReference type="EMBL" id="JBDJPC010000006">
    <property type="protein sequence ID" value="KAL1498203.1"/>
    <property type="molecule type" value="Genomic_DNA"/>
</dbReference>
<evidence type="ECO:0000313" key="7">
    <source>
        <dbReference type="Proteomes" id="UP001566132"/>
    </source>
</evidence>
<dbReference type="AlphaFoldDB" id="A0ABD1ENW6"/>
<dbReference type="PANTHER" id="PTHR10009:SF8">
    <property type="entry name" value="IP19120P"/>
    <property type="match status" value="1"/>
</dbReference>
<accession>A0ABD1ENW6</accession>
<evidence type="ECO:0000256" key="5">
    <source>
        <dbReference type="SAM" id="SignalP"/>
    </source>
</evidence>
<comment type="similarity">
    <text evidence="2">Belongs to the major royal jelly protein family.</text>
</comment>
<reference evidence="6 7" key="1">
    <citation type="submission" date="2024-05" db="EMBL/GenBank/DDBJ databases">
        <title>Genetic variation in Jamaican populations of the coffee berry borer (Hypothenemus hampei).</title>
        <authorList>
            <person name="Errbii M."/>
            <person name="Myrie A."/>
        </authorList>
    </citation>
    <scope>NUCLEOTIDE SEQUENCE [LARGE SCALE GENOMIC DNA]</scope>
    <source>
        <strain evidence="6">JA-Hopewell-2020-01-JO</strain>
        <tissue evidence="6">Whole body</tissue>
    </source>
</reference>
<dbReference type="PANTHER" id="PTHR10009">
    <property type="entry name" value="PROTEIN YELLOW-RELATED"/>
    <property type="match status" value="1"/>
</dbReference>
<organism evidence="6 7">
    <name type="scientific">Hypothenemus hampei</name>
    <name type="common">Coffee berry borer</name>
    <dbReference type="NCBI Taxonomy" id="57062"/>
    <lineage>
        <taxon>Eukaryota</taxon>
        <taxon>Metazoa</taxon>
        <taxon>Ecdysozoa</taxon>
        <taxon>Arthropoda</taxon>
        <taxon>Hexapoda</taxon>
        <taxon>Insecta</taxon>
        <taxon>Pterygota</taxon>
        <taxon>Neoptera</taxon>
        <taxon>Endopterygota</taxon>
        <taxon>Coleoptera</taxon>
        <taxon>Polyphaga</taxon>
        <taxon>Cucujiformia</taxon>
        <taxon>Curculionidae</taxon>
        <taxon>Scolytinae</taxon>
        <taxon>Hypothenemus</taxon>
    </lineage>
</organism>
<comment type="caution">
    <text evidence="6">The sequence shown here is derived from an EMBL/GenBank/DDBJ whole genome shotgun (WGS) entry which is preliminary data.</text>
</comment>
<keyword evidence="4 5" id="KW-0732">Signal</keyword>
<evidence type="ECO:0000256" key="4">
    <source>
        <dbReference type="ARBA" id="ARBA00022729"/>
    </source>
</evidence>
<evidence type="ECO:0000313" key="6">
    <source>
        <dbReference type="EMBL" id="KAL1498203.1"/>
    </source>
</evidence>